<feature type="domain" description="SD-repeat containing protein B" evidence="7">
    <location>
        <begin position="1272"/>
        <end position="1345"/>
    </location>
</feature>
<feature type="compositionally biased region" description="Polar residues" evidence="4">
    <location>
        <begin position="1290"/>
        <end position="1300"/>
    </location>
</feature>
<evidence type="ECO:0008006" key="9">
    <source>
        <dbReference type="Google" id="ProtNLM"/>
    </source>
</evidence>
<dbReference type="InterPro" id="IPR013783">
    <property type="entry name" value="Ig-like_fold"/>
</dbReference>
<dbReference type="PANTHER" id="PTHR23303">
    <property type="entry name" value="CARBOXYPEPTIDASE REGULATORY REGION-CONTAINING"/>
    <property type="match status" value="1"/>
</dbReference>
<evidence type="ECO:0000256" key="3">
    <source>
        <dbReference type="ARBA" id="ARBA00022729"/>
    </source>
</evidence>
<feature type="region of interest" description="Disordered" evidence="4">
    <location>
        <begin position="1280"/>
        <end position="1300"/>
    </location>
</feature>
<dbReference type="Gene3D" id="3.40.50.1460">
    <property type="match status" value="1"/>
</dbReference>
<feature type="domain" description="SD-repeat containing protein B" evidence="7">
    <location>
        <begin position="1039"/>
        <end position="1123"/>
    </location>
</feature>
<dbReference type="InterPro" id="IPR051417">
    <property type="entry name" value="SDr/BOS_complex"/>
</dbReference>
<dbReference type="SUPFAM" id="SSF52129">
    <property type="entry name" value="Caspase-like"/>
    <property type="match status" value="1"/>
</dbReference>
<dbReference type="Pfam" id="PF01364">
    <property type="entry name" value="Peptidase_C25"/>
    <property type="match status" value="1"/>
</dbReference>
<reference evidence="8" key="1">
    <citation type="submission" date="2018-06" db="EMBL/GenBank/DDBJ databases">
        <authorList>
            <person name="Zhirakovskaya E."/>
        </authorList>
    </citation>
    <scope>NUCLEOTIDE SEQUENCE</scope>
</reference>
<dbReference type="GO" id="GO:0006508">
    <property type="term" value="P:proteolysis"/>
    <property type="evidence" value="ECO:0007669"/>
    <property type="project" value="InterPro"/>
</dbReference>
<accession>A0A3B1APT6</accession>
<dbReference type="GO" id="GO:0005576">
    <property type="term" value="C:extracellular region"/>
    <property type="evidence" value="ECO:0007669"/>
    <property type="project" value="UniProtKB-SubCell"/>
</dbReference>
<feature type="domain" description="Gingipain" evidence="6">
    <location>
        <begin position="2195"/>
        <end position="2534"/>
    </location>
</feature>
<evidence type="ECO:0000259" key="7">
    <source>
        <dbReference type="Pfam" id="PF17210"/>
    </source>
</evidence>
<evidence type="ECO:0000256" key="4">
    <source>
        <dbReference type="SAM" id="MobiDB-lite"/>
    </source>
</evidence>
<organism evidence="8">
    <name type="scientific">hydrothermal vent metagenome</name>
    <dbReference type="NCBI Taxonomy" id="652676"/>
    <lineage>
        <taxon>unclassified sequences</taxon>
        <taxon>metagenomes</taxon>
        <taxon>ecological metagenomes</taxon>
    </lineage>
</organism>
<dbReference type="EMBL" id="UOFX01000034">
    <property type="protein sequence ID" value="VAX07989.1"/>
    <property type="molecule type" value="Genomic_DNA"/>
</dbReference>
<evidence type="ECO:0000313" key="8">
    <source>
        <dbReference type="EMBL" id="VAX07989.1"/>
    </source>
</evidence>
<gene>
    <name evidence="8" type="ORF">MNBD_GAMMA26-1676</name>
</gene>
<sequence length="2537" mass="269463">MSGQIYTVSLFKRSALMSLRGGLLLLMLALCSVSLTGWAAPAGYSTYYIPGDEANLVGVFEDSNTEPFADLEDHNGYTKPIRSIIGISSWANDVQIYIDHWEDGYEFDPNNPSTADETCPVQSMGNTLVLTSLDVPSLDVERTLLGNPCDTAADPCSTSITANGCYYDGKDKIYVAGGAVTMNRAAMPESVAGIQPAVVQAIAWEVYPVRPQLTTYILPFGEDLGIDDFDRTEALVQATADNTVIQIDFNGDGNYDPIDADLDGDCDGNSVTLNDGEVLRVTRESDGDGGSGGCTITGGLNMGAVIQGSDTIQVQYVGSEPTSNIEIRGFSAFPRGLWDNQYYAPVSGHATGQGTDIFLHNPNSSAINIDYETNGGSGSFTIGANNTVSFAATEGVVPNNTAVYLASRNGEAFWGVSSIDRGAQVYDWGYSLVPAYLLKDDFFIGWAPANSAIPPSGGDADAGGVFVAAAQDNISLFVDYDADGTVDSTYSLDRLDSLYLCDVDNSANCNTAGNTAPENDADMSGARIYATGPFTAAYGQNPNTANGSTGFDLGYTTLPSADWLDLVLGVTKVTDKQVLGTGIGIVAKYTITVSTDEFSVENVTVVDTLDTGWGYCTGTDAPVVGCIGPLITFPDLTTSSDAPSIVSQVLTWDSGQFTGGQLDMTTNRTLTVEYYTYTTATHTDGQISISPVEASATRSVGSPAVTQTFRTSDKVFHLYTTADMTVTKSSGGVDPLNPGDQFTYTVTVTNSGSTDLTDIAIYDPLPDGLGYASASSSVAWPIPVYYGDDFDAQIYNNNSDNSSGLVWTTDWMEFGDTGSPTGGDLRIYQDGAEQYVLRVQDDDNRLVRKADLSGHSQAILSFDARRRGLESGEYVAVEVCDDVVAGASETCTSGWTEVVRLQNIGGPSVTDPSYISYSYDLVTYLTTPNSANFGIRFASPTGSMSNGDDVYFDNIRIALGTTAGTASAGAAPGFVIASDGYSLAVGEILTLTFDAIVDDPLATGIESATNTAYVTSAEIPVSVSDSATNIINNPSSASASVGDFVWFDVDGDGVFDVGEPGLSNVEVTLKDQFGTPVAVTTTDTAGRYGFSGVSAGTGYYVQVTAGLAAGLVQSAPAGRSDDQTNPFDLTAGANYTGADLGYTSAAGTATLGDLLWSDADGDGLYDAGEPGLGGITVELWLDVDGDGFFEPTGDDAAGQQSTTTTAADGSYLFTGVTASGTEDYFVYVNASQPALTGYIPTRTVIYSAANMSGGDVDLSADFGFQGVANTYSITDRIWADDDADQDDDNPPTNNAESGISGVTVTLKDLSGTVVASGSSDSNGYFTFSGVPAGSYVIAITDTAGKLTDYYGTTSEAVAGEFTVVGLSGNTDYSAEPSEPHFGYNLTKTIGDTVFNDINNNTSQDVGEPGLSGVTVELWLDVDDDGVFEPGGDDSAGQQATATTDASGNYLFSGVADGRYFVHVDPTQAALSGLNLTTSDDEPAAGHQLETVISGGANSLTLDFGYRSPDNRTVGGLIWDDTDQAGDITAGESGIEGVTVDLLRGVTVISTVTTLPSTEVIDGYIDIDGSGGVDTSDDGSLLGVTVIDGALDVNNNGVIDAGDDGSFAGIAVIDGLLDMNGDVTVDASDDGDLIGRYQFGGLQSDTYTARITDTGGVLGDYTTTYEKTEGTTAPFNYEESVDVTGGSVTDIHFGFYSVMTATFALIDDFQAFFEGGQVVVEWRTLSEQGTVGFHLERLDVKRDRYKRLNKKLLPGLLYSRHGGTYRYADPRARVGGTYTYRLVEVEATGNTIDHGPYTLTVGVRATPAEDQQSAVERPVPGFERVARPMSALEQARIAARHKARGKAKRQKHRRKGPMVKIQVREDGLYYLDAVELANLFTLPESKISKLVKRNRLRLTNHGKPVATLAAPDNAGLYFYGQAIDIPYTRDNIYWLSQGKGLRMATTNGRAPAPVTGQSFQAQVHVEIDQYAVTNLFQDPDADYWMWDYLMPDFGRDSLFFTVASPAAVGTEGTATLVVRLQGGSEAVDGHDHHALVRFNGADIGEIQWDGLAAQELTLELPLELLNDGDNTVEVAGVLEAGVPYSLFYVNEFALSYPRSYASENNHLEVEKAGHKTLSIGGFGSKHIMALDISNPNRPRLIKKTTIDGTDDNYQVSFRTKGNADRYLALTHDAAAVPESLVVDIPSRLKKRHQVDYLIITSSDLVPAAEELANYRRGQGLRTMVVDIEDVYDEFSFGLRNPGAIRAFLRHAYTRYRPGPRYVVLVGEGSYDYKDHMGFGDAIIPTPLTPTPDGLFPSDNLYVDVEGYDWVPEMAVGRLPVINAEELTAFLAKLQAYEAGGGAWESQAILAADAPDRGGDFPTDSEDLGALFPSNYLIDRLYLDTMPIADARQQLIDGLNGGRAFVNFIGHGSIIGLGNSGLLTSDDVAALNNAERLPVLTALTCLAGHFAYPGFDAIAENLVIKPDGGAIAVWAPSSLSKNKRSNILGRGFYEATFQDGELVLGEALLKAQTNYARDGIDKYLLDTYNLIGDPATIMK</sequence>
<comment type="subcellular location">
    <subcellularLocation>
        <location evidence="1">Secreted</location>
    </subcellularLocation>
</comment>
<dbReference type="Gene3D" id="2.60.40.10">
    <property type="entry name" value="Immunoglobulins"/>
    <property type="match status" value="5"/>
</dbReference>
<protein>
    <recommendedName>
        <fullName evidence="9">DUF11 domain-containing protein</fullName>
    </recommendedName>
</protein>
<proteinExistence type="predicted"/>
<dbReference type="InterPro" id="IPR001434">
    <property type="entry name" value="OmcB-like_DUF11"/>
</dbReference>
<name>A0A3B1APT6_9ZZZZ</name>
<keyword evidence="3" id="KW-0732">Signal</keyword>
<dbReference type="GO" id="GO:0008234">
    <property type="term" value="F:cysteine-type peptidase activity"/>
    <property type="evidence" value="ECO:0007669"/>
    <property type="project" value="InterPro"/>
</dbReference>
<keyword evidence="2" id="KW-0964">Secreted</keyword>
<evidence type="ECO:0000259" key="5">
    <source>
        <dbReference type="Pfam" id="PF01345"/>
    </source>
</evidence>
<dbReference type="Pfam" id="PF17210">
    <property type="entry name" value="SdrD_B"/>
    <property type="match status" value="4"/>
</dbReference>
<dbReference type="InterPro" id="IPR047589">
    <property type="entry name" value="DUF11_rpt"/>
</dbReference>
<dbReference type="Pfam" id="PF01345">
    <property type="entry name" value="DUF11"/>
    <property type="match status" value="1"/>
</dbReference>
<dbReference type="Gene3D" id="3.40.50.10390">
    <property type="entry name" value="Gingipain r, domain 1"/>
    <property type="match status" value="1"/>
</dbReference>
<dbReference type="InterPro" id="IPR001769">
    <property type="entry name" value="Gingipain"/>
</dbReference>
<evidence type="ECO:0000259" key="6">
    <source>
        <dbReference type="Pfam" id="PF01364"/>
    </source>
</evidence>
<feature type="domain" description="SD-repeat containing protein B" evidence="7">
    <location>
        <begin position="1388"/>
        <end position="1505"/>
    </location>
</feature>
<feature type="domain" description="DUF11" evidence="5">
    <location>
        <begin position="723"/>
        <end position="777"/>
    </location>
</feature>
<evidence type="ECO:0000256" key="2">
    <source>
        <dbReference type="ARBA" id="ARBA00022525"/>
    </source>
</evidence>
<feature type="domain" description="SD-repeat containing protein B" evidence="7">
    <location>
        <begin position="1149"/>
        <end position="1231"/>
    </location>
</feature>
<dbReference type="InterPro" id="IPR029030">
    <property type="entry name" value="Caspase-like_dom_sf"/>
</dbReference>
<dbReference type="NCBIfam" id="TIGR01451">
    <property type="entry name" value="B_ant_repeat"/>
    <property type="match status" value="1"/>
</dbReference>
<dbReference type="InterPro" id="IPR033764">
    <property type="entry name" value="Sdr_B"/>
</dbReference>
<feature type="compositionally biased region" description="Acidic residues" evidence="4">
    <location>
        <begin position="1280"/>
        <end position="1289"/>
    </location>
</feature>
<evidence type="ECO:0000256" key="1">
    <source>
        <dbReference type="ARBA" id="ARBA00004613"/>
    </source>
</evidence>
<dbReference type="InterPro" id="IPR029031">
    <property type="entry name" value="Gingipain_N_sf"/>
</dbReference>
<dbReference type="SUPFAM" id="SSF117074">
    <property type="entry name" value="Hypothetical protein PA1324"/>
    <property type="match status" value="5"/>
</dbReference>